<dbReference type="AlphaFoldDB" id="A0A821T5X4"/>
<evidence type="ECO:0000313" key="2">
    <source>
        <dbReference type="Proteomes" id="UP000663880"/>
    </source>
</evidence>
<protein>
    <submittedName>
        <fullName evidence="1">Uncharacterized protein</fullName>
    </submittedName>
</protein>
<dbReference type="Proteomes" id="UP000663880">
    <property type="component" value="Unassembled WGS sequence"/>
</dbReference>
<gene>
    <name evidence="1" type="ORF">PMACD_LOCUS8462</name>
</gene>
<evidence type="ECO:0000313" key="1">
    <source>
        <dbReference type="EMBL" id="CAF4867543.1"/>
    </source>
</evidence>
<reference evidence="1" key="1">
    <citation type="submission" date="2021-02" db="EMBL/GenBank/DDBJ databases">
        <authorList>
            <person name="Steward A R."/>
        </authorList>
    </citation>
    <scope>NUCLEOTIDE SEQUENCE</scope>
</reference>
<comment type="caution">
    <text evidence="1">The sequence shown here is derived from an EMBL/GenBank/DDBJ whole genome shotgun (WGS) entry which is preliminary data.</text>
</comment>
<dbReference type="EMBL" id="CAJOBZ010000022">
    <property type="protein sequence ID" value="CAF4867543.1"/>
    <property type="molecule type" value="Genomic_DNA"/>
</dbReference>
<organism evidence="1 2">
    <name type="scientific">Pieris macdunnoughi</name>
    <dbReference type="NCBI Taxonomy" id="345717"/>
    <lineage>
        <taxon>Eukaryota</taxon>
        <taxon>Metazoa</taxon>
        <taxon>Ecdysozoa</taxon>
        <taxon>Arthropoda</taxon>
        <taxon>Hexapoda</taxon>
        <taxon>Insecta</taxon>
        <taxon>Pterygota</taxon>
        <taxon>Neoptera</taxon>
        <taxon>Endopterygota</taxon>
        <taxon>Lepidoptera</taxon>
        <taxon>Glossata</taxon>
        <taxon>Ditrysia</taxon>
        <taxon>Papilionoidea</taxon>
        <taxon>Pieridae</taxon>
        <taxon>Pierinae</taxon>
        <taxon>Pieris</taxon>
    </lineage>
</organism>
<proteinExistence type="predicted"/>
<keyword evidence="2" id="KW-1185">Reference proteome</keyword>
<name>A0A821T5X4_9NEOP</name>
<accession>A0A821T5X4</accession>
<sequence length="129" mass="13960">MFGALACLPQHIAKKIKRTGQFEKGKQKRIKVESGWRIVLLGMPLEGELFESFGLAKSIQFAFLHGYVDIFIGVSSPFCFNAGAVGASGLWLAWGGVDPEKKRVGCVVDCCLGDVVEVKVLTLSLDGDL</sequence>